<dbReference type="EMBL" id="JAYKXH010000021">
    <property type="protein sequence ID" value="KAK7130348.1"/>
    <property type="molecule type" value="Genomic_DNA"/>
</dbReference>
<feature type="region of interest" description="Disordered" evidence="1">
    <location>
        <begin position="1"/>
        <end position="38"/>
    </location>
</feature>
<proteinExistence type="predicted"/>
<reference evidence="2 3" key="1">
    <citation type="submission" date="2024-02" db="EMBL/GenBank/DDBJ databases">
        <title>Chromosome-level genome assembly of the Eurasian Minnow (Phoxinus phoxinus).</title>
        <authorList>
            <person name="Oriowo T.O."/>
            <person name="Martin S."/>
            <person name="Stange M."/>
            <person name="Chrysostomakis Y."/>
            <person name="Brown T."/>
            <person name="Winkler S."/>
            <person name="Kukowka S."/>
            <person name="Myers E.W."/>
            <person name="Bohne A."/>
        </authorList>
    </citation>
    <scope>NUCLEOTIDE SEQUENCE [LARGE SCALE GENOMIC DNA]</scope>
    <source>
        <strain evidence="2">ZFMK-TIS-60720</strain>
        <tissue evidence="2">Whole Organism</tissue>
    </source>
</reference>
<protein>
    <submittedName>
        <fullName evidence="2">Uncharacterized protein</fullName>
    </submittedName>
</protein>
<evidence type="ECO:0000313" key="3">
    <source>
        <dbReference type="Proteomes" id="UP001364617"/>
    </source>
</evidence>
<dbReference type="AlphaFoldDB" id="A0AAN9CEP3"/>
<dbReference type="Proteomes" id="UP001364617">
    <property type="component" value="Unassembled WGS sequence"/>
</dbReference>
<dbReference type="PANTHER" id="PTHR10773">
    <property type="entry name" value="DNA-DIRECTED RNA POLYMERASES I, II, AND III SUBUNIT RPABC2"/>
    <property type="match status" value="1"/>
</dbReference>
<evidence type="ECO:0000256" key="1">
    <source>
        <dbReference type="SAM" id="MobiDB-lite"/>
    </source>
</evidence>
<organism evidence="2 3">
    <name type="scientific">Phoxinus phoxinus</name>
    <name type="common">Eurasian minnow</name>
    <dbReference type="NCBI Taxonomy" id="58324"/>
    <lineage>
        <taxon>Eukaryota</taxon>
        <taxon>Metazoa</taxon>
        <taxon>Chordata</taxon>
        <taxon>Craniata</taxon>
        <taxon>Vertebrata</taxon>
        <taxon>Euteleostomi</taxon>
        <taxon>Actinopterygii</taxon>
        <taxon>Neopterygii</taxon>
        <taxon>Teleostei</taxon>
        <taxon>Ostariophysi</taxon>
        <taxon>Cypriniformes</taxon>
        <taxon>Leuciscidae</taxon>
        <taxon>Phoxininae</taxon>
        <taxon>Phoxinus</taxon>
    </lineage>
</organism>
<gene>
    <name evidence="2" type="ORF">R3I93_019849</name>
</gene>
<comment type="caution">
    <text evidence="2">The sequence shown here is derived from an EMBL/GenBank/DDBJ whole genome shotgun (WGS) entry which is preliminary data.</text>
</comment>
<dbReference type="PANTHER" id="PTHR10773:SF19">
    <property type="match status" value="1"/>
</dbReference>
<evidence type="ECO:0000313" key="2">
    <source>
        <dbReference type="EMBL" id="KAK7130348.1"/>
    </source>
</evidence>
<accession>A0AAN9CEP3</accession>
<feature type="compositionally biased region" description="Acidic residues" evidence="1">
    <location>
        <begin position="15"/>
        <end position="30"/>
    </location>
</feature>
<keyword evidence="3" id="KW-1185">Reference proteome</keyword>
<name>A0AAN9CEP3_9TELE</name>
<sequence length="581" mass="67328">MKIEDEETFSVKQEDTEEQTDSCDDTEDDTIGGRKRKGKSQWKCVQKRRRMMGQPYVGISRKEVVNMEPRVMGPRCQSAACVKSSKLHCSAIGEADRENIFKCFWENMNWAEKKMYVRGLVDVIPVKRRRGSDNSRRSSTLIFFLKVDGQRRRVCKGLFLATLGIGAWSALNWVQDAGNAQQNAASCHRREAHEFMKSFLQDLPKVPSHFCRSSTSKQYLEPVFQSMLNLYKVYHRAAEEKMLRPFSRQMLSEEFKQQNLSLYHPKKDQCNTCCSFKAGNLPDNEWQIHFLKKEEACAAKLQDKKDASDKTMVVCMDLQALLLCPRLNVSALYYKAKLAVHNFTIYDMSTDNTTCYVWHEGEGALSPSEFASCVTDFLSEHKEHEKYILWTDGCENQTYNSVLANALLKFSIEKKKVVIQKFLEKGHTEMECDSVHSVIERRLRNQEIYVPAQYVALMKTARSKPNLYKVKYVDHNFFQDFTKLSLCKSIHPGIKLCDPSVHDISAIRYNINGTMDFKIQHSADWTPFSKHQLQHTTSASPAVTPLYTESLKIREIKYRHLQDLKEVIPKDFHSFYDNLRH</sequence>